<evidence type="ECO:0000256" key="2">
    <source>
        <dbReference type="SAM" id="SignalP"/>
    </source>
</evidence>
<evidence type="ECO:0000313" key="4">
    <source>
        <dbReference type="EMBL" id="MTE00608.1"/>
    </source>
</evidence>
<dbReference type="EMBL" id="WMBT01000005">
    <property type="protein sequence ID" value="MTE00608.1"/>
    <property type="molecule type" value="Genomic_DNA"/>
</dbReference>
<feature type="chain" id="PRO_5027094024" evidence="2">
    <location>
        <begin position="20"/>
        <end position="188"/>
    </location>
</feature>
<proteinExistence type="predicted"/>
<gene>
    <name evidence="4" type="ORF">GIY56_09940</name>
</gene>
<dbReference type="InterPro" id="IPR027385">
    <property type="entry name" value="Beta-barrel_OMP"/>
</dbReference>
<name>A0A6L6HTH2_9RHOB</name>
<dbReference type="InterPro" id="IPR011250">
    <property type="entry name" value="OMP/PagP_B-barrel"/>
</dbReference>
<accession>A0A6L6HTH2</accession>
<reference evidence="4 5" key="1">
    <citation type="submission" date="2019-11" db="EMBL/GenBank/DDBJ databases">
        <authorList>
            <person name="Lang L."/>
        </authorList>
    </citation>
    <scope>NUCLEOTIDE SEQUENCE [LARGE SCALE GENOMIC DNA]</scope>
    <source>
        <strain evidence="4 5">YIM 132242</strain>
    </source>
</reference>
<feature type="domain" description="Outer membrane protein beta-barrel" evidence="3">
    <location>
        <begin position="31"/>
        <end position="188"/>
    </location>
</feature>
<dbReference type="Gene3D" id="2.40.160.20">
    <property type="match status" value="1"/>
</dbReference>
<evidence type="ECO:0000313" key="5">
    <source>
        <dbReference type="Proteomes" id="UP000481417"/>
    </source>
</evidence>
<feature type="signal peptide" evidence="2">
    <location>
        <begin position="1"/>
        <end position="19"/>
    </location>
</feature>
<comment type="caution">
    <text evidence="4">The sequence shown here is derived from an EMBL/GenBank/DDBJ whole genome shotgun (WGS) entry which is preliminary data.</text>
</comment>
<evidence type="ECO:0000256" key="1">
    <source>
        <dbReference type="ARBA" id="ARBA00022729"/>
    </source>
</evidence>
<keyword evidence="1 2" id="KW-0732">Signal</keyword>
<sequence length="188" mass="19721">MKSFVYAAAVSLCASGSFAGGYVSTGGKPLAGVSQPSAQAWTGFYAGLHYGSGSVTAALGSISRDTDMDAFGLHAGYQHDFGQYVLGLELDHNRLDGDVGESADLTRLRARAGKGFGRVLPYLTVGGAYYTEPGYSDFGVTYGLGAEVLVTDRFVAGLEYTRQEVANVDGTGVDLTANILQARASFRF</sequence>
<dbReference type="Proteomes" id="UP000481417">
    <property type="component" value="Unassembled WGS sequence"/>
</dbReference>
<protein>
    <submittedName>
        <fullName evidence="4">Outer membrane beta-barrel protein</fullName>
    </submittedName>
</protein>
<dbReference type="SUPFAM" id="SSF56925">
    <property type="entry name" value="OMPA-like"/>
    <property type="match status" value="1"/>
</dbReference>
<evidence type="ECO:0000259" key="3">
    <source>
        <dbReference type="Pfam" id="PF13505"/>
    </source>
</evidence>
<organism evidence="4 5">
    <name type="scientific">Paracoccus lichenicola</name>
    <dbReference type="NCBI Taxonomy" id="2665644"/>
    <lineage>
        <taxon>Bacteria</taxon>
        <taxon>Pseudomonadati</taxon>
        <taxon>Pseudomonadota</taxon>
        <taxon>Alphaproteobacteria</taxon>
        <taxon>Rhodobacterales</taxon>
        <taxon>Paracoccaceae</taxon>
        <taxon>Paracoccus</taxon>
    </lineage>
</organism>
<dbReference type="Pfam" id="PF13505">
    <property type="entry name" value="OMP_b-brl"/>
    <property type="match status" value="1"/>
</dbReference>
<dbReference type="AlphaFoldDB" id="A0A6L6HTH2"/>
<dbReference type="RefSeq" id="WP_154764694.1">
    <property type="nucleotide sequence ID" value="NZ_WMBT01000005.1"/>
</dbReference>
<keyword evidence="5" id="KW-1185">Reference proteome</keyword>